<dbReference type="AlphaFoldDB" id="A0ABD1ZMW0"/>
<keyword evidence="2" id="KW-1185">Reference proteome</keyword>
<name>A0ABD1ZMW0_9MARC</name>
<proteinExistence type="predicted"/>
<dbReference type="Proteomes" id="UP001605036">
    <property type="component" value="Unassembled WGS sequence"/>
</dbReference>
<protein>
    <submittedName>
        <fullName evidence="1">Uncharacterized protein</fullName>
    </submittedName>
</protein>
<reference evidence="1 2" key="1">
    <citation type="submission" date="2024-09" db="EMBL/GenBank/DDBJ databases">
        <title>Chromosome-scale assembly of Riccia fluitans.</title>
        <authorList>
            <person name="Paukszto L."/>
            <person name="Sawicki J."/>
            <person name="Karawczyk K."/>
            <person name="Piernik-Szablinska J."/>
            <person name="Szczecinska M."/>
            <person name="Mazdziarz M."/>
        </authorList>
    </citation>
    <scope>NUCLEOTIDE SEQUENCE [LARGE SCALE GENOMIC DNA]</scope>
    <source>
        <strain evidence="1">Rf_01</strain>
        <tissue evidence="1">Aerial parts of the thallus</tissue>
    </source>
</reference>
<organism evidence="1 2">
    <name type="scientific">Riccia fluitans</name>
    <dbReference type="NCBI Taxonomy" id="41844"/>
    <lineage>
        <taxon>Eukaryota</taxon>
        <taxon>Viridiplantae</taxon>
        <taxon>Streptophyta</taxon>
        <taxon>Embryophyta</taxon>
        <taxon>Marchantiophyta</taxon>
        <taxon>Marchantiopsida</taxon>
        <taxon>Marchantiidae</taxon>
        <taxon>Marchantiales</taxon>
        <taxon>Ricciaceae</taxon>
        <taxon>Riccia</taxon>
    </lineage>
</organism>
<accession>A0ABD1ZMW0</accession>
<evidence type="ECO:0000313" key="2">
    <source>
        <dbReference type="Proteomes" id="UP001605036"/>
    </source>
</evidence>
<dbReference type="EMBL" id="JBHFFA010000001">
    <property type="protein sequence ID" value="KAL2652675.1"/>
    <property type="molecule type" value="Genomic_DNA"/>
</dbReference>
<comment type="caution">
    <text evidence="1">The sequence shown here is derived from an EMBL/GenBank/DDBJ whole genome shotgun (WGS) entry which is preliminary data.</text>
</comment>
<evidence type="ECO:0000313" key="1">
    <source>
        <dbReference type="EMBL" id="KAL2652675.1"/>
    </source>
</evidence>
<gene>
    <name evidence="1" type="ORF">R1flu_020803</name>
</gene>
<sequence length="74" mass="8334">MISRSCNNIACHVWNKGAHIAFLEFYLLVRNGPNLDAMDASLTVSSFRPESCSFITFWELHFIVKASGRLASLQ</sequence>